<accession>K0R2G9</accession>
<dbReference type="Proteomes" id="UP000266841">
    <property type="component" value="Unassembled WGS sequence"/>
</dbReference>
<evidence type="ECO:0000313" key="2">
    <source>
        <dbReference type="EMBL" id="EJK46275.1"/>
    </source>
</evidence>
<evidence type="ECO:0000256" key="1">
    <source>
        <dbReference type="SAM" id="MobiDB-lite"/>
    </source>
</evidence>
<comment type="caution">
    <text evidence="2">The sequence shown here is derived from an EMBL/GenBank/DDBJ whole genome shotgun (WGS) entry which is preliminary data.</text>
</comment>
<dbReference type="EMBL" id="AGNL01047851">
    <property type="protein sequence ID" value="EJK46275.1"/>
    <property type="molecule type" value="Genomic_DNA"/>
</dbReference>
<protein>
    <submittedName>
        <fullName evidence="2">Uncharacterized protein</fullName>
    </submittedName>
</protein>
<name>K0R2G9_THAOC</name>
<feature type="compositionally biased region" description="Basic and acidic residues" evidence="1">
    <location>
        <begin position="7"/>
        <end position="29"/>
    </location>
</feature>
<reference evidence="2 3" key="1">
    <citation type="journal article" date="2012" name="Genome Biol.">
        <title>Genome and low-iron response of an oceanic diatom adapted to chronic iron limitation.</title>
        <authorList>
            <person name="Lommer M."/>
            <person name="Specht M."/>
            <person name="Roy A.S."/>
            <person name="Kraemer L."/>
            <person name="Andreson R."/>
            <person name="Gutowska M.A."/>
            <person name="Wolf J."/>
            <person name="Bergner S.V."/>
            <person name="Schilhabel M.B."/>
            <person name="Klostermeier U.C."/>
            <person name="Beiko R.G."/>
            <person name="Rosenstiel P."/>
            <person name="Hippler M."/>
            <person name="Laroche J."/>
        </authorList>
    </citation>
    <scope>NUCLEOTIDE SEQUENCE [LARGE SCALE GENOMIC DNA]</scope>
    <source>
        <strain evidence="2 3">CCMP1005</strain>
    </source>
</reference>
<gene>
    <name evidence="2" type="ORF">THAOC_35063</name>
</gene>
<organism evidence="2 3">
    <name type="scientific">Thalassiosira oceanica</name>
    <name type="common">Marine diatom</name>
    <dbReference type="NCBI Taxonomy" id="159749"/>
    <lineage>
        <taxon>Eukaryota</taxon>
        <taxon>Sar</taxon>
        <taxon>Stramenopiles</taxon>
        <taxon>Ochrophyta</taxon>
        <taxon>Bacillariophyta</taxon>
        <taxon>Coscinodiscophyceae</taxon>
        <taxon>Thalassiosirophycidae</taxon>
        <taxon>Thalassiosirales</taxon>
        <taxon>Thalassiosiraceae</taxon>
        <taxon>Thalassiosira</taxon>
    </lineage>
</organism>
<sequence>MKKVKEVKKVDEDKDEAMKLEDPLDDKDTNPCIQHAYLHKSMMQGGGIEVEIIQEPDPRYVECYDRQKARQLRERE</sequence>
<feature type="region of interest" description="Disordered" evidence="1">
    <location>
        <begin position="1"/>
        <end position="29"/>
    </location>
</feature>
<feature type="non-terminal residue" evidence="2">
    <location>
        <position position="76"/>
    </location>
</feature>
<dbReference type="AlphaFoldDB" id="K0R2G9"/>
<proteinExistence type="predicted"/>
<keyword evidence="3" id="KW-1185">Reference proteome</keyword>
<evidence type="ECO:0000313" key="3">
    <source>
        <dbReference type="Proteomes" id="UP000266841"/>
    </source>
</evidence>